<dbReference type="GO" id="GO:0005975">
    <property type="term" value="P:carbohydrate metabolic process"/>
    <property type="evidence" value="ECO:0007669"/>
    <property type="project" value="TreeGrafter"/>
</dbReference>
<dbReference type="CDD" id="cd06109">
    <property type="entry name" value="BsCS-I_like"/>
    <property type="match status" value="1"/>
</dbReference>
<gene>
    <name evidence="8" type="ORF">HPO_16068</name>
</gene>
<dbReference type="PANTHER" id="PTHR11739">
    <property type="entry name" value="CITRATE SYNTHASE"/>
    <property type="match status" value="1"/>
</dbReference>
<protein>
    <recommendedName>
        <fullName evidence="5">Citrate synthase</fullName>
    </recommendedName>
</protein>
<name>A0A062V5I5_9PROT</name>
<dbReference type="GO" id="GO:0006099">
    <property type="term" value="P:tricarboxylic acid cycle"/>
    <property type="evidence" value="ECO:0007669"/>
    <property type="project" value="UniProtKB-UniPathway"/>
</dbReference>
<evidence type="ECO:0000256" key="5">
    <source>
        <dbReference type="PIRNR" id="PIRNR001369"/>
    </source>
</evidence>
<dbReference type="PIRSF" id="PIRSF001369">
    <property type="entry name" value="Citrate_synth"/>
    <property type="match status" value="1"/>
</dbReference>
<dbReference type="PATRIC" id="fig|1280954.3.peg.3243"/>
<dbReference type="OrthoDB" id="9800864at2"/>
<dbReference type="InterPro" id="IPR016142">
    <property type="entry name" value="Citrate_synth-like_lrg_a-sub"/>
</dbReference>
<evidence type="ECO:0000313" key="8">
    <source>
        <dbReference type="EMBL" id="KCZ97234.1"/>
    </source>
</evidence>
<evidence type="ECO:0000256" key="4">
    <source>
        <dbReference type="ARBA" id="ARBA00049288"/>
    </source>
</evidence>
<dbReference type="InterPro" id="IPR036969">
    <property type="entry name" value="Citrate_synthase_sf"/>
</dbReference>
<dbReference type="PRINTS" id="PR00143">
    <property type="entry name" value="CITRTSNTHASE"/>
</dbReference>
<dbReference type="GO" id="GO:0036440">
    <property type="term" value="F:citrate synthase activity"/>
    <property type="evidence" value="ECO:0007669"/>
    <property type="project" value="UniProtKB-EC"/>
</dbReference>
<dbReference type="eggNOG" id="COG0372">
    <property type="taxonomic scope" value="Bacteria"/>
</dbReference>
<dbReference type="UniPathway" id="UPA00223">
    <property type="reaction ID" value="UER00717"/>
</dbReference>
<sequence length="355" mass="37686">MDSGLEDIVAAETVLSDVDGQNGRLIIRGWPVEMLAASMAFEDVAHLLWQGFFDDLPDVAELGARIGAAREEVFDLVADLPAGLDGVSYLRAGWALLPDDESIETAIRLAAAGPVLTAAAVRRRRGEGAIAPDRGLSQSTDFLRMLTGNQAGQAEARALDAYLVTVCDHGLNASTFAARVVASTRAGLVSAAVAGISALKGPLHGGAPGPVLDMIDAIGSPANAERWIEGALNRGDRLMGFGHRVYRVRDPRADALKAAVARLPGTTGRLEFAEHIEQAILGRLAAKYPKRRLETNVEFYTALLLEALGLPREAFTAVFACGRVLGWTAHAREQIGEGRLVRPRSVYRGPVPAAA</sequence>
<keyword evidence="3 5" id="KW-0808">Transferase</keyword>
<keyword evidence="9" id="KW-1185">Reference proteome</keyword>
<dbReference type="Pfam" id="PF00285">
    <property type="entry name" value="Citrate_synt"/>
    <property type="match status" value="1"/>
</dbReference>
<comment type="similarity">
    <text evidence="2 5 7">Belongs to the citrate synthase family.</text>
</comment>
<dbReference type="NCBIfam" id="NF009005">
    <property type="entry name" value="PRK12350.1"/>
    <property type="match status" value="1"/>
</dbReference>
<proteinExistence type="inferred from homology"/>
<dbReference type="SUPFAM" id="SSF48256">
    <property type="entry name" value="Citrate synthase"/>
    <property type="match status" value="1"/>
</dbReference>
<dbReference type="InterPro" id="IPR019810">
    <property type="entry name" value="Citrate_synthase_AS"/>
</dbReference>
<feature type="active site" evidence="6">
    <location>
        <position position="298"/>
    </location>
</feature>
<dbReference type="PANTHER" id="PTHR11739:SF23">
    <property type="entry name" value="CITRATE SYNTHASE 2-RELATED"/>
    <property type="match status" value="1"/>
</dbReference>
<reference evidence="8 9" key="1">
    <citation type="journal article" date="2014" name="Antonie Van Leeuwenhoek">
        <title>Hyphomonas beringensis sp. nov. and Hyphomonas chukchiensis sp. nov., isolated from surface seawater of the Bering Sea and Chukchi Sea.</title>
        <authorList>
            <person name="Li C."/>
            <person name="Lai Q."/>
            <person name="Li G."/>
            <person name="Dong C."/>
            <person name="Wang J."/>
            <person name="Liao Y."/>
            <person name="Shao Z."/>
        </authorList>
    </citation>
    <scope>NUCLEOTIDE SEQUENCE [LARGE SCALE GENOMIC DNA]</scope>
    <source>
        <strain evidence="8 9">PS728</strain>
    </source>
</reference>
<accession>A0A062V5I5</accession>
<evidence type="ECO:0000256" key="3">
    <source>
        <dbReference type="ARBA" id="ARBA00022679"/>
    </source>
</evidence>
<dbReference type="EMBL" id="ARYM01000023">
    <property type="protein sequence ID" value="KCZ97234.1"/>
    <property type="molecule type" value="Genomic_DNA"/>
</dbReference>
<feature type="active site" evidence="6">
    <location>
        <position position="243"/>
    </location>
</feature>
<dbReference type="GO" id="GO:0005829">
    <property type="term" value="C:cytosol"/>
    <property type="evidence" value="ECO:0007669"/>
    <property type="project" value="TreeGrafter"/>
</dbReference>
<dbReference type="STRING" id="1280954.HPO_16068"/>
<evidence type="ECO:0000256" key="7">
    <source>
        <dbReference type="RuleBase" id="RU003406"/>
    </source>
</evidence>
<dbReference type="Proteomes" id="UP000027100">
    <property type="component" value="Unassembled WGS sequence"/>
</dbReference>
<evidence type="ECO:0000313" key="9">
    <source>
        <dbReference type="Proteomes" id="UP000027100"/>
    </source>
</evidence>
<evidence type="ECO:0000256" key="6">
    <source>
        <dbReference type="PIRSR" id="PIRSR001369-1"/>
    </source>
</evidence>
<evidence type="ECO:0000256" key="2">
    <source>
        <dbReference type="ARBA" id="ARBA00010566"/>
    </source>
</evidence>
<dbReference type="Gene3D" id="1.10.230.10">
    <property type="entry name" value="Cytochrome P450-Terp, domain 2"/>
    <property type="match status" value="1"/>
</dbReference>
<dbReference type="Gene3D" id="1.10.580.10">
    <property type="entry name" value="Citrate Synthase, domain 1"/>
    <property type="match status" value="1"/>
</dbReference>
<dbReference type="AlphaFoldDB" id="A0A062V5I5"/>
<dbReference type="PROSITE" id="PS00480">
    <property type="entry name" value="CITRATE_SYNTHASE"/>
    <property type="match status" value="1"/>
</dbReference>
<dbReference type="InterPro" id="IPR016143">
    <property type="entry name" value="Citrate_synth-like_sm_a-sub"/>
</dbReference>
<organism evidence="8 9">
    <name type="scientific">Hyphomonas polymorpha PS728</name>
    <dbReference type="NCBI Taxonomy" id="1280954"/>
    <lineage>
        <taxon>Bacteria</taxon>
        <taxon>Pseudomonadati</taxon>
        <taxon>Pseudomonadota</taxon>
        <taxon>Alphaproteobacteria</taxon>
        <taxon>Hyphomonadales</taxon>
        <taxon>Hyphomonadaceae</taxon>
        <taxon>Hyphomonas</taxon>
    </lineage>
</organism>
<comment type="caution">
    <text evidence="8">The sequence shown here is derived from an EMBL/GenBank/DDBJ whole genome shotgun (WGS) entry which is preliminary data.</text>
</comment>
<keyword evidence="8" id="KW-0012">Acyltransferase</keyword>
<dbReference type="RefSeq" id="WP_035601012.1">
    <property type="nucleotide sequence ID" value="NZ_ARYM01000023.1"/>
</dbReference>
<evidence type="ECO:0000256" key="1">
    <source>
        <dbReference type="ARBA" id="ARBA00004751"/>
    </source>
</evidence>
<comment type="pathway">
    <text evidence="1">Carbohydrate metabolism; tricarboxylic acid cycle; isocitrate from oxaloacetate: step 1/2.</text>
</comment>
<dbReference type="InterPro" id="IPR002020">
    <property type="entry name" value="Citrate_synthase"/>
</dbReference>
<dbReference type="InterPro" id="IPR024176">
    <property type="entry name" value="Citrate_synthase_bac-typ"/>
</dbReference>
<comment type="catalytic activity">
    <reaction evidence="4">
        <text>oxaloacetate + acetyl-CoA + H2O = citrate + CoA + H(+)</text>
        <dbReference type="Rhea" id="RHEA:16845"/>
        <dbReference type="ChEBI" id="CHEBI:15377"/>
        <dbReference type="ChEBI" id="CHEBI:15378"/>
        <dbReference type="ChEBI" id="CHEBI:16452"/>
        <dbReference type="ChEBI" id="CHEBI:16947"/>
        <dbReference type="ChEBI" id="CHEBI:57287"/>
        <dbReference type="ChEBI" id="CHEBI:57288"/>
        <dbReference type="EC" id="2.3.3.16"/>
    </reaction>
</comment>